<evidence type="ECO:0000256" key="4">
    <source>
        <dbReference type="SAM" id="Phobius"/>
    </source>
</evidence>
<feature type="transmembrane region" description="Helical" evidence="4">
    <location>
        <begin position="96"/>
        <end position="117"/>
    </location>
</feature>
<dbReference type="Gene3D" id="2.30.30.40">
    <property type="entry name" value="SH3 Domains"/>
    <property type="match status" value="1"/>
</dbReference>
<evidence type="ECO:0000256" key="1">
    <source>
        <dbReference type="ARBA" id="ARBA00022443"/>
    </source>
</evidence>
<dbReference type="Pfam" id="PF07653">
    <property type="entry name" value="SH3_2"/>
    <property type="match status" value="1"/>
</dbReference>
<dbReference type="STRING" id="1841481.ENSSLDP00000000797"/>
<dbReference type="PANTHER" id="PTHR45929">
    <property type="entry name" value="JAK PATHWAY SIGNAL TRANSDUCTION ADAPTOR MOLECULE"/>
    <property type="match status" value="1"/>
</dbReference>
<keyword evidence="4" id="KW-0472">Membrane</keyword>
<keyword evidence="4" id="KW-1133">Transmembrane helix</keyword>
<reference evidence="6" key="1">
    <citation type="submission" date="2025-08" db="UniProtKB">
        <authorList>
            <consortium name="Ensembl"/>
        </authorList>
    </citation>
    <scope>IDENTIFICATION</scope>
</reference>
<dbReference type="GO" id="GO:0043328">
    <property type="term" value="P:protein transport to vacuole involved in ubiquitin-dependent protein catabolic process via the multivesicular body sorting pathway"/>
    <property type="evidence" value="ECO:0007669"/>
    <property type="project" value="TreeGrafter"/>
</dbReference>
<evidence type="ECO:0000256" key="2">
    <source>
        <dbReference type="PROSITE-ProRule" id="PRU00192"/>
    </source>
</evidence>
<dbReference type="GO" id="GO:0033565">
    <property type="term" value="C:ESCRT-0 complex"/>
    <property type="evidence" value="ECO:0007669"/>
    <property type="project" value="TreeGrafter"/>
</dbReference>
<dbReference type="PANTHER" id="PTHR45929:SF2">
    <property type="entry name" value="SIGNAL TRANSDUCING ADAPTER MOLECULE 1"/>
    <property type="match status" value="1"/>
</dbReference>
<keyword evidence="4" id="KW-0812">Transmembrane</keyword>
<keyword evidence="1 2" id="KW-0728">SH3 domain</keyword>
<accession>A0A3B4WE52</accession>
<reference evidence="6" key="2">
    <citation type="submission" date="2025-09" db="UniProtKB">
        <authorList>
            <consortium name="Ensembl"/>
        </authorList>
    </citation>
    <scope>IDENTIFICATION</scope>
</reference>
<dbReference type="SMART" id="SM00326">
    <property type="entry name" value="SH3"/>
    <property type="match status" value="1"/>
</dbReference>
<dbReference type="GeneTree" id="ENSGT00940000178924"/>
<evidence type="ECO:0000313" key="7">
    <source>
        <dbReference type="Proteomes" id="UP000261360"/>
    </source>
</evidence>
<keyword evidence="7" id="KW-1185">Reference proteome</keyword>
<feature type="domain" description="SH3" evidence="5">
    <location>
        <begin position="5"/>
        <end position="63"/>
    </location>
</feature>
<name>A0A3B4WE52_SERLL</name>
<evidence type="ECO:0000256" key="3">
    <source>
        <dbReference type="SAM" id="MobiDB-lite"/>
    </source>
</evidence>
<feature type="region of interest" description="Disordered" evidence="3">
    <location>
        <begin position="63"/>
        <end position="82"/>
    </location>
</feature>
<dbReference type="InterPro" id="IPR001452">
    <property type="entry name" value="SH3_domain"/>
</dbReference>
<dbReference type="Proteomes" id="UP000261360">
    <property type="component" value="Unplaced"/>
</dbReference>
<sequence length="118" mass="12724">TTRRATHQILVSCCAYYFGEDELTFSQGDVIALLELMGQEWGRGQIHGRVGVFPLNFAEVVEPLPQPPPPPSPGETTKSTSVDTAVIESSGALKNLLSLSSNVSFTVHLLSVLIIIMV</sequence>
<protein>
    <recommendedName>
        <fullName evidence="5">SH3 domain-containing protein</fullName>
    </recommendedName>
</protein>
<dbReference type="InterPro" id="IPR036028">
    <property type="entry name" value="SH3-like_dom_sf"/>
</dbReference>
<dbReference type="Ensembl" id="ENSSLDT00000000858.1">
    <property type="protein sequence ID" value="ENSSLDP00000000797.1"/>
    <property type="gene ID" value="ENSSLDG00000000714.1"/>
</dbReference>
<proteinExistence type="predicted"/>
<dbReference type="PROSITE" id="PS50002">
    <property type="entry name" value="SH3"/>
    <property type="match status" value="1"/>
</dbReference>
<feature type="compositionally biased region" description="Pro residues" evidence="3">
    <location>
        <begin position="64"/>
        <end position="73"/>
    </location>
</feature>
<evidence type="ECO:0000313" key="6">
    <source>
        <dbReference type="Ensembl" id="ENSSLDP00000000797.1"/>
    </source>
</evidence>
<organism evidence="6 7">
    <name type="scientific">Seriola lalandi dorsalis</name>
    <dbReference type="NCBI Taxonomy" id="1841481"/>
    <lineage>
        <taxon>Eukaryota</taxon>
        <taxon>Metazoa</taxon>
        <taxon>Chordata</taxon>
        <taxon>Craniata</taxon>
        <taxon>Vertebrata</taxon>
        <taxon>Euteleostomi</taxon>
        <taxon>Actinopterygii</taxon>
        <taxon>Neopterygii</taxon>
        <taxon>Teleostei</taxon>
        <taxon>Neoteleostei</taxon>
        <taxon>Acanthomorphata</taxon>
        <taxon>Carangaria</taxon>
        <taxon>Carangiformes</taxon>
        <taxon>Carangidae</taxon>
        <taxon>Seriola</taxon>
    </lineage>
</organism>
<dbReference type="InterPro" id="IPR050670">
    <property type="entry name" value="STAM"/>
</dbReference>
<evidence type="ECO:0000259" key="5">
    <source>
        <dbReference type="PROSITE" id="PS50002"/>
    </source>
</evidence>
<dbReference type="SUPFAM" id="SSF50044">
    <property type="entry name" value="SH3-domain"/>
    <property type="match status" value="1"/>
</dbReference>
<dbReference type="AlphaFoldDB" id="A0A3B4WE52"/>